<dbReference type="Proteomes" id="UP001363151">
    <property type="component" value="Unassembled WGS sequence"/>
</dbReference>
<dbReference type="InterPro" id="IPR014813">
    <property type="entry name" value="Gnl3_N_dom"/>
</dbReference>
<dbReference type="Pfam" id="PF08701">
    <property type="entry name" value="GN3L_Grn1"/>
    <property type="match status" value="1"/>
</dbReference>
<feature type="compositionally biased region" description="Basic residues" evidence="7">
    <location>
        <begin position="499"/>
        <end position="518"/>
    </location>
</feature>
<evidence type="ECO:0000313" key="10">
    <source>
        <dbReference type="Proteomes" id="UP001363151"/>
    </source>
</evidence>
<dbReference type="InterPro" id="IPR050755">
    <property type="entry name" value="TRAFAC_YlqF/YawG_RiboMat"/>
</dbReference>
<name>A0ABR1FKL5_AURAN</name>
<comment type="subcellular location">
    <subcellularLocation>
        <location evidence="1">Nucleus</location>
    </subcellularLocation>
</comment>
<keyword evidence="3" id="KW-0808">Transferase</keyword>
<evidence type="ECO:0000256" key="4">
    <source>
        <dbReference type="ARBA" id="ARBA00022741"/>
    </source>
</evidence>
<keyword evidence="6" id="KW-0539">Nucleus</keyword>
<feature type="domain" description="CP-type G" evidence="8">
    <location>
        <begin position="625"/>
        <end position="826"/>
    </location>
</feature>
<feature type="region of interest" description="Disordered" evidence="7">
    <location>
        <begin position="496"/>
        <end position="548"/>
    </location>
</feature>
<dbReference type="EMBL" id="JBBJCI010000367">
    <property type="protein sequence ID" value="KAK7232604.1"/>
    <property type="molecule type" value="Genomic_DNA"/>
</dbReference>
<evidence type="ECO:0000256" key="6">
    <source>
        <dbReference type="ARBA" id="ARBA00023242"/>
    </source>
</evidence>
<dbReference type="CDD" id="cd04178">
    <property type="entry name" value="Nucleostemin_like"/>
    <property type="match status" value="1"/>
</dbReference>
<feature type="compositionally biased region" description="Basic residues" evidence="7">
    <location>
        <begin position="118"/>
        <end position="138"/>
    </location>
</feature>
<gene>
    <name evidence="9" type="primary">GNL3</name>
    <name evidence="9" type="ORF">SO694_00035115</name>
</gene>
<keyword evidence="5" id="KW-0342">GTP-binding</keyword>
<protein>
    <submittedName>
        <fullName evidence="9">Guanine nucleotide-binding protein</fullName>
    </submittedName>
</protein>
<feature type="compositionally biased region" description="Basic residues" evidence="7">
    <location>
        <begin position="20"/>
        <end position="36"/>
    </location>
</feature>
<dbReference type="SUPFAM" id="SSF75217">
    <property type="entry name" value="alpha/beta knot"/>
    <property type="match status" value="1"/>
</dbReference>
<evidence type="ECO:0000259" key="8">
    <source>
        <dbReference type="PROSITE" id="PS51721"/>
    </source>
</evidence>
<dbReference type="Pfam" id="PF01926">
    <property type="entry name" value="MMR_HSR1"/>
    <property type="match status" value="1"/>
</dbReference>
<dbReference type="Pfam" id="PF00588">
    <property type="entry name" value="SpoU_methylase"/>
    <property type="match status" value="1"/>
</dbReference>
<evidence type="ECO:0000256" key="2">
    <source>
        <dbReference type="ARBA" id="ARBA00022603"/>
    </source>
</evidence>
<keyword evidence="4" id="KW-0547">Nucleotide-binding</keyword>
<dbReference type="InterPro" id="IPR029026">
    <property type="entry name" value="tRNA_m1G_MTases_N"/>
</dbReference>
<dbReference type="InterPro" id="IPR030378">
    <property type="entry name" value="G_CP_dom"/>
</dbReference>
<accession>A0ABR1FKL5</accession>
<dbReference type="InterPro" id="IPR023179">
    <property type="entry name" value="GTP-bd_ortho_bundle_sf"/>
</dbReference>
<dbReference type="PROSITE" id="PS51721">
    <property type="entry name" value="G_CP"/>
    <property type="match status" value="1"/>
</dbReference>
<dbReference type="InterPro" id="IPR029028">
    <property type="entry name" value="Alpha/beta_knot_MTases"/>
</dbReference>
<dbReference type="Gene3D" id="3.40.50.300">
    <property type="entry name" value="P-loop containing nucleotide triphosphate hydrolases"/>
    <property type="match status" value="1"/>
</dbReference>
<evidence type="ECO:0000313" key="9">
    <source>
        <dbReference type="EMBL" id="KAK7232604.1"/>
    </source>
</evidence>
<dbReference type="PRINTS" id="PR00326">
    <property type="entry name" value="GTP1OBG"/>
</dbReference>
<evidence type="ECO:0000256" key="3">
    <source>
        <dbReference type="ARBA" id="ARBA00022679"/>
    </source>
</evidence>
<dbReference type="PANTHER" id="PTHR11089:SF30">
    <property type="entry name" value="GUANINE NUCLEOTIDE-BINDING PROTEIN-LIKE 3 HOMOLOG"/>
    <property type="match status" value="1"/>
</dbReference>
<comment type="caution">
    <text evidence="9">The sequence shown here is derived from an EMBL/GenBank/DDBJ whole genome shotgun (WGS) entry which is preliminary data.</text>
</comment>
<evidence type="ECO:0000256" key="5">
    <source>
        <dbReference type="ARBA" id="ARBA00023134"/>
    </source>
</evidence>
<dbReference type="InterPro" id="IPR006073">
    <property type="entry name" value="GTP-bd"/>
</dbReference>
<keyword evidence="2" id="KW-0489">Methyltransferase</keyword>
<sequence>MRRLARGGRARGGGRGGAPRVRRRRAGPRVASRARRAAGAAARRPRRRAPPRPRPRRRTARAPRTRSRPSRARPAARRASRDAASRRAPARAPPRPRRQRAAPGPRGRGPAAVARLAGRGRRVRGGRGRGARPGRGARRVAAAAPGPPRVGRRAPPWAAVLAAAEDAHSRALRKAALRVVERGAAAAAAGGGGEAAVGAWRRWLGAWAAAEFESSAHLVFPVFAGCAACFAAGGGAAAPLPPLSPPWAARARARLLRNENPAVRKAFLVDAFAAAKDADPARFSIFADVAADLLLYREPLLHVDEIPDDGPDDGQHGGDGAVLALMADNAGKGGLSLARLAVLRCLEDFGSSRASALGDFVATELAAPNLAGLCRTGGGLRLREIGVARRPLHATKEFKAIAVTAERWIATEAVAPRDLRPWLLGLKARGYASSPSSRRRTSASLAGDAELPSPAVLLLGREKEGVPGDLMDLCDVCVEIPQLGVVRSLNVPRPAATMVKKKSKSSRQTLKQKYKIQKRVQEHDRKLRKLAKKGGKAPGKKFKDPGIPNSWPLKKELLEQVALAKEKAERKKAAAVAAAPRASASAAGEAFEARGGGGGLGDAAVSRDAALDVGDAAKRSARAYAKELAKVVESSDVVLQVLDARDPLGSRSSRVENMVAGAPGKRLVLVLNKVDLVPRDVATKWLDALRSTGLAVVAFKAGTQKGGASGVNPLDKSRDAAVCDDARALTSALGVDSLLQLLKNYARDESGGRPGALVVGVVGFPNAGKSSVIKSLVGARRGADHGSQRDAGSGAVSATPGFTKSLKEVKLDSKLTLIDSPGVVGVAHEKGSGDDRADALCSLLLRGCVDAAELRDAPAAACALIKRADPAALAMRYDLPAFDDPQRFLAAVAKKTGRLKRGGVPDFDKAATEVLRDFARGDVKFYTAPPAKAASASDASRATLVKGLVADDFDAMADGVVLAVADKPTTDAGALDVVGLAHQPMADDDSDDESDDDDDAMDEDGDDAPPLVPAPGEAYDFADFKYAK</sequence>
<feature type="compositionally biased region" description="Basic residues" evidence="7">
    <location>
        <begin position="526"/>
        <end position="540"/>
    </location>
</feature>
<proteinExistence type="predicted"/>
<keyword evidence="10" id="KW-1185">Reference proteome</keyword>
<feature type="compositionally biased region" description="Low complexity" evidence="7">
    <location>
        <begin position="101"/>
        <end position="117"/>
    </location>
</feature>
<dbReference type="Gene3D" id="3.40.1280.10">
    <property type="match status" value="1"/>
</dbReference>
<feature type="region of interest" description="Disordered" evidence="7">
    <location>
        <begin position="982"/>
        <end position="1028"/>
    </location>
</feature>
<feature type="compositionally biased region" description="Basic residues" evidence="7">
    <location>
        <begin position="43"/>
        <end position="78"/>
    </location>
</feature>
<dbReference type="SUPFAM" id="SSF52540">
    <property type="entry name" value="P-loop containing nucleoside triphosphate hydrolases"/>
    <property type="match status" value="1"/>
</dbReference>
<feature type="region of interest" description="Disordered" evidence="7">
    <location>
        <begin position="1"/>
        <end position="151"/>
    </location>
</feature>
<evidence type="ECO:0000256" key="1">
    <source>
        <dbReference type="ARBA" id="ARBA00004123"/>
    </source>
</evidence>
<reference evidence="9 10" key="1">
    <citation type="submission" date="2024-03" db="EMBL/GenBank/DDBJ databases">
        <title>Aureococcus anophagefferens CCMP1851 and Kratosvirus quantuckense: Draft genome of a second virus-susceptible host strain in the model system.</title>
        <authorList>
            <person name="Chase E."/>
            <person name="Truchon A.R."/>
            <person name="Schepens W."/>
            <person name="Wilhelm S.W."/>
        </authorList>
    </citation>
    <scope>NUCLEOTIDE SEQUENCE [LARGE SCALE GENOMIC DNA]</scope>
    <source>
        <strain evidence="9 10">CCMP1851</strain>
    </source>
</reference>
<dbReference type="Gene3D" id="1.10.1580.10">
    <property type="match status" value="1"/>
</dbReference>
<dbReference type="InterPro" id="IPR001537">
    <property type="entry name" value="SpoU_MeTrfase"/>
</dbReference>
<feature type="compositionally biased region" description="Acidic residues" evidence="7">
    <location>
        <begin position="986"/>
        <end position="1007"/>
    </location>
</feature>
<dbReference type="PANTHER" id="PTHR11089">
    <property type="entry name" value="GTP-BINDING PROTEIN-RELATED"/>
    <property type="match status" value="1"/>
</dbReference>
<dbReference type="InterPro" id="IPR027417">
    <property type="entry name" value="P-loop_NTPase"/>
</dbReference>
<evidence type="ECO:0000256" key="7">
    <source>
        <dbReference type="SAM" id="MobiDB-lite"/>
    </source>
</evidence>
<organism evidence="9 10">
    <name type="scientific">Aureococcus anophagefferens</name>
    <name type="common">Harmful bloom alga</name>
    <dbReference type="NCBI Taxonomy" id="44056"/>
    <lineage>
        <taxon>Eukaryota</taxon>
        <taxon>Sar</taxon>
        <taxon>Stramenopiles</taxon>
        <taxon>Ochrophyta</taxon>
        <taxon>Pelagophyceae</taxon>
        <taxon>Pelagomonadales</taxon>
        <taxon>Pelagomonadaceae</taxon>
        <taxon>Aureococcus</taxon>
    </lineage>
</organism>